<keyword evidence="5" id="KW-1185">Reference proteome</keyword>
<evidence type="ECO:0000256" key="3">
    <source>
        <dbReference type="PROSITE-ProRule" id="PRU01191"/>
    </source>
</evidence>
<proteinExistence type="inferred from homology"/>
<evidence type="ECO:0000256" key="2">
    <source>
        <dbReference type="ARBA" id="ARBA00023163"/>
    </source>
</evidence>
<accession>A0AAV0E0S6</accession>
<comment type="caution">
    <text evidence="3">Lacks conserved residue(s) required for the propagation of feature annotation.</text>
</comment>
<feature type="region of interest" description="Leucine repeat II (LRII)" evidence="3">
    <location>
        <begin position="329"/>
        <end position="361"/>
    </location>
</feature>
<evidence type="ECO:0000313" key="5">
    <source>
        <dbReference type="Proteomes" id="UP001152523"/>
    </source>
</evidence>
<feature type="region of interest" description="VHIID" evidence="3">
    <location>
        <begin position="248"/>
        <end position="313"/>
    </location>
</feature>
<organism evidence="4 5">
    <name type="scientific">Cuscuta epithymum</name>
    <dbReference type="NCBI Taxonomy" id="186058"/>
    <lineage>
        <taxon>Eukaryota</taxon>
        <taxon>Viridiplantae</taxon>
        <taxon>Streptophyta</taxon>
        <taxon>Embryophyta</taxon>
        <taxon>Tracheophyta</taxon>
        <taxon>Spermatophyta</taxon>
        <taxon>Magnoliopsida</taxon>
        <taxon>eudicotyledons</taxon>
        <taxon>Gunneridae</taxon>
        <taxon>Pentapetalae</taxon>
        <taxon>asterids</taxon>
        <taxon>lamiids</taxon>
        <taxon>Solanales</taxon>
        <taxon>Convolvulaceae</taxon>
        <taxon>Cuscuteae</taxon>
        <taxon>Cuscuta</taxon>
        <taxon>Cuscuta subgen. Cuscuta</taxon>
    </lineage>
</organism>
<sequence>MQTSEVPQSSASLLQKLYHKQPKQLVDGQYYTTFQGEKNVFLADNEQFFTLDSSTASDCAAYDSPTTVSSNRSAFSPHCSHSYVSDCNTSGSPLSGSSGVVDDGNEMRHVLRELENKLLGPDSEVDDDTGSCSFTYLPESKQAMSDVVSKPFSSSLTRWTKIVEIAPNLETKELLTACAEAVSDADVSTAELLMGVLEKRVSVSGEPIQRLSAYMLEGLRARLLCSGSTIYKKLNCNEPTGSELMSYMQVMYHICPYYKFAYVSANVVIQEAVANENRIHVIDFQIAQGSQWMFLIKALSQRPGGPPFIRVTGVDDPQSIQARGGGLRLVGERLAKFAESYGVPFEFHAAAISGSEVELENLHVVPGEVLTVNFPYSLHHMPDESVTTMNHRDRLLRLVKSLSPRVVTLVEQEANTNSAPFLLRFRETLDYYAAMFESIDAARPRDDKQRISAEEHCVARDVVNLVACEGGDRVERHEVFGKWRMRLMMAGFSPCPLSASVGQAMRQVLSEYSPNYWLQESNGALCLGWKGRALATSSAWR</sequence>
<dbReference type="InterPro" id="IPR005202">
    <property type="entry name" value="TF_GRAS"/>
</dbReference>
<comment type="similarity">
    <text evidence="3">Belongs to the GRAS family.</text>
</comment>
<evidence type="ECO:0008006" key="6">
    <source>
        <dbReference type="Google" id="ProtNLM"/>
    </source>
</evidence>
<dbReference type="AlphaFoldDB" id="A0AAV0E0S6"/>
<reference evidence="4" key="1">
    <citation type="submission" date="2022-07" db="EMBL/GenBank/DDBJ databases">
        <authorList>
            <person name="Macas J."/>
            <person name="Novak P."/>
            <person name="Neumann P."/>
        </authorList>
    </citation>
    <scope>NUCLEOTIDE SEQUENCE</scope>
</reference>
<dbReference type="PANTHER" id="PTHR31636">
    <property type="entry name" value="OSJNBA0084A10.13 PROTEIN-RELATED"/>
    <property type="match status" value="1"/>
</dbReference>
<dbReference type="Pfam" id="PF03514">
    <property type="entry name" value="GRAS"/>
    <property type="match status" value="1"/>
</dbReference>
<feature type="short sequence motif" description="VHIID" evidence="3">
    <location>
        <begin position="279"/>
        <end position="283"/>
    </location>
</feature>
<evidence type="ECO:0000256" key="1">
    <source>
        <dbReference type="ARBA" id="ARBA00023015"/>
    </source>
</evidence>
<dbReference type="PROSITE" id="PS50985">
    <property type="entry name" value="GRAS"/>
    <property type="match status" value="1"/>
</dbReference>
<dbReference type="Proteomes" id="UP001152523">
    <property type="component" value="Unassembled WGS sequence"/>
</dbReference>
<keyword evidence="1" id="KW-0805">Transcription regulation</keyword>
<feature type="region of interest" description="SAW" evidence="3">
    <location>
        <begin position="467"/>
        <end position="541"/>
    </location>
</feature>
<dbReference type="EMBL" id="CAMAPF010000193">
    <property type="protein sequence ID" value="CAH9112093.1"/>
    <property type="molecule type" value="Genomic_DNA"/>
</dbReference>
<name>A0AAV0E0S6_9ASTE</name>
<evidence type="ECO:0000313" key="4">
    <source>
        <dbReference type="EMBL" id="CAH9112093.1"/>
    </source>
</evidence>
<gene>
    <name evidence="4" type="ORF">CEPIT_LOCUS19763</name>
</gene>
<keyword evidence="2" id="KW-0804">Transcription</keyword>
<feature type="region of interest" description="Leucine repeat I (LRI)" evidence="3">
    <location>
        <begin position="169"/>
        <end position="229"/>
    </location>
</feature>
<comment type="caution">
    <text evidence="4">The sequence shown here is derived from an EMBL/GenBank/DDBJ whole genome shotgun (WGS) entry which is preliminary data.</text>
</comment>
<protein>
    <recommendedName>
        <fullName evidence="6">Scarecrow-like protein 13</fullName>
    </recommendedName>
</protein>